<name>A0A151Z9C2_TIELA</name>
<dbReference type="AlphaFoldDB" id="A0A151Z9C2"/>
<sequence>MKLRYTVPIINILLCFVSIVVSNFAHLQAIQTSEPNHQYRMWAGFMIGHGVANNDQVFNPPPVAPIPHITCGGAPGGANGFMATCDGELHDLTNVGQFRANLFALTPPIQCVMDMYCKHRYHFYNNFPGKHSERIMMRMAMRSHRMTLLQNPNYIVQDYSHHVLLRRLINEPPYRTRANVYIVPERGNDLTCQQNQRDSIVAALTAVNRFNFNMHANHNGVADHPIVLIIEHAYARFFISIYYSPPPPPPLKNQKGFNRPNQFNYRGLTQWDVLLTAMGAQQTIRNAFKTALFNAATFDCQTAQVLSLHANIVPGHGFEKYFTAIAPFGNSLVATPNVGVSGQWCNHGYCGLFCDFLQAPGGAFYGENPGLGLFPIPGIIPQCNIAQNFIIPSTLYDMHGQVITSPYFKAHTGCTGARLSNAAYNNFLMPAANHAHNLPPANILFGAVHVHNVPHLQAFQPAALHNVPPADEMDLSDISQEFEITDEESEYISQEILIGSSESDEITEQFEIDEDEVDSEEHTEYDSNDYEFWGPGCNQNEN</sequence>
<dbReference type="EMBL" id="LODT01000037">
    <property type="protein sequence ID" value="KYQ90542.1"/>
    <property type="molecule type" value="Genomic_DNA"/>
</dbReference>
<dbReference type="Proteomes" id="UP000076078">
    <property type="component" value="Unassembled WGS sequence"/>
</dbReference>
<reference evidence="3 4" key="1">
    <citation type="submission" date="2015-12" db="EMBL/GenBank/DDBJ databases">
        <title>Dictyostelia acquired genes for synthesis and detection of signals that induce cell-type specialization by lateral gene transfer from prokaryotes.</title>
        <authorList>
            <person name="Gloeckner G."/>
            <person name="Schaap P."/>
        </authorList>
    </citation>
    <scope>NUCLEOTIDE SEQUENCE [LARGE SCALE GENOMIC DNA]</scope>
    <source>
        <strain evidence="3 4">TK</strain>
    </source>
</reference>
<comment type="caution">
    <text evidence="3">The sequence shown here is derived from an EMBL/GenBank/DDBJ whole genome shotgun (WGS) entry which is preliminary data.</text>
</comment>
<protein>
    <submittedName>
        <fullName evidence="3">Uncharacterized protein</fullName>
    </submittedName>
</protein>
<feature type="signal peptide" evidence="2">
    <location>
        <begin position="1"/>
        <end position="22"/>
    </location>
</feature>
<feature type="region of interest" description="Disordered" evidence="1">
    <location>
        <begin position="511"/>
        <end position="542"/>
    </location>
</feature>
<dbReference type="InParanoid" id="A0A151Z9C2"/>
<proteinExistence type="predicted"/>
<evidence type="ECO:0000313" key="4">
    <source>
        <dbReference type="Proteomes" id="UP000076078"/>
    </source>
</evidence>
<accession>A0A151Z9C2</accession>
<evidence type="ECO:0000256" key="1">
    <source>
        <dbReference type="SAM" id="MobiDB-lite"/>
    </source>
</evidence>
<feature type="chain" id="PRO_5007593002" evidence="2">
    <location>
        <begin position="23"/>
        <end position="542"/>
    </location>
</feature>
<evidence type="ECO:0000313" key="3">
    <source>
        <dbReference type="EMBL" id="KYQ90542.1"/>
    </source>
</evidence>
<evidence type="ECO:0000256" key="2">
    <source>
        <dbReference type="SAM" id="SignalP"/>
    </source>
</evidence>
<gene>
    <name evidence="3" type="ORF">DLAC_09167</name>
</gene>
<keyword evidence="2" id="KW-0732">Signal</keyword>
<organism evidence="3 4">
    <name type="scientific">Tieghemostelium lacteum</name>
    <name type="common">Slime mold</name>
    <name type="synonym">Dictyostelium lacteum</name>
    <dbReference type="NCBI Taxonomy" id="361077"/>
    <lineage>
        <taxon>Eukaryota</taxon>
        <taxon>Amoebozoa</taxon>
        <taxon>Evosea</taxon>
        <taxon>Eumycetozoa</taxon>
        <taxon>Dictyostelia</taxon>
        <taxon>Dictyosteliales</taxon>
        <taxon>Raperosteliaceae</taxon>
        <taxon>Tieghemostelium</taxon>
    </lineage>
</organism>
<keyword evidence="4" id="KW-1185">Reference proteome</keyword>